<keyword evidence="2" id="KW-1185">Reference proteome</keyword>
<gene>
    <name evidence="1" type="ORF">DVH24_041717</name>
</gene>
<protein>
    <submittedName>
        <fullName evidence="1">Uncharacterized protein</fullName>
    </submittedName>
</protein>
<dbReference type="Proteomes" id="UP000290289">
    <property type="component" value="Chromosome 11"/>
</dbReference>
<dbReference type="AlphaFoldDB" id="A0A498IP62"/>
<dbReference type="EMBL" id="RDQH01000337">
    <property type="protein sequence ID" value="RXH84949.1"/>
    <property type="molecule type" value="Genomic_DNA"/>
</dbReference>
<comment type="caution">
    <text evidence="1">The sequence shown here is derived from an EMBL/GenBank/DDBJ whole genome shotgun (WGS) entry which is preliminary data.</text>
</comment>
<evidence type="ECO:0000313" key="2">
    <source>
        <dbReference type="Proteomes" id="UP000290289"/>
    </source>
</evidence>
<reference evidence="1 2" key="1">
    <citation type="submission" date="2018-10" db="EMBL/GenBank/DDBJ databases">
        <title>A high-quality apple genome assembly.</title>
        <authorList>
            <person name="Hu J."/>
        </authorList>
    </citation>
    <scope>NUCLEOTIDE SEQUENCE [LARGE SCALE GENOMIC DNA]</scope>
    <source>
        <strain evidence="2">cv. HFTH1</strain>
        <tissue evidence="1">Young leaf</tissue>
    </source>
</reference>
<proteinExistence type="predicted"/>
<accession>A0A498IP62</accession>
<organism evidence="1 2">
    <name type="scientific">Malus domestica</name>
    <name type="common">Apple</name>
    <name type="synonym">Pyrus malus</name>
    <dbReference type="NCBI Taxonomy" id="3750"/>
    <lineage>
        <taxon>Eukaryota</taxon>
        <taxon>Viridiplantae</taxon>
        <taxon>Streptophyta</taxon>
        <taxon>Embryophyta</taxon>
        <taxon>Tracheophyta</taxon>
        <taxon>Spermatophyta</taxon>
        <taxon>Magnoliopsida</taxon>
        <taxon>eudicotyledons</taxon>
        <taxon>Gunneridae</taxon>
        <taxon>Pentapetalae</taxon>
        <taxon>rosids</taxon>
        <taxon>fabids</taxon>
        <taxon>Rosales</taxon>
        <taxon>Rosaceae</taxon>
        <taxon>Amygdaloideae</taxon>
        <taxon>Maleae</taxon>
        <taxon>Malus</taxon>
    </lineage>
</organism>
<sequence length="169" mass="19451">MVLFYLLRNTTFRLQFVPFCAEDPWTWGLGPVPKFEIPLLVSTNPIVFIQVQSCPSKFGPNSCPAVGQTLEPLVNSSTPMAQDGQALHTLYIRLILRTWKPKGLAEEARESETKRERVEFLMCISYQNNYKMKHYIGKEREHKSNLPNLPNLPNFLTCLTCLIYTKKVD</sequence>
<evidence type="ECO:0000313" key="1">
    <source>
        <dbReference type="EMBL" id="RXH84949.1"/>
    </source>
</evidence>
<name>A0A498IP62_MALDO</name>